<sequence>MSSHHRPRRSISSLRLPSRHSEGYDRPRADVPTHARAASCASASPALPVHSPVPPPVTIYHPDADAKLEPLPEPQPSALETQPPAPAPLLDWYAALVTCAALLLALRKCPFTHHSAHSADWLAAILAGLALFWGERLRHRLPPGLFGVLERDAVADLRDFLYTLAWVYDRLAEVHAGVHAAVRYPDALLARAGEPSCPGAFAADPAPPPAPTTAEQRARAPSSADAASDATQSAEGESVPCEPALALTPPTPSGTPRPRTHPGAAHGDATAGAPAPECTASPAFSPGLVASPDPTLSPTSTATSPTLTSSPALTTSSPKPKPQDAPWEPTAPAPRRSMESIAYSSASSTSLGSPFSPFDSTLDAALDSAGHDGRGGLYSRLRGGAHGSDEDGDDGHGGGGGGGEGGEEGGGGGKEHRWRRRVLARLSSIRGARSRSRSVRRQFTDDFEP</sequence>
<dbReference type="Proteomes" id="UP000703269">
    <property type="component" value="Unassembled WGS sequence"/>
</dbReference>
<feature type="compositionally biased region" description="Low complexity" evidence="1">
    <location>
        <begin position="256"/>
        <end position="276"/>
    </location>
</feature>
<feature type="compositionally biased region" description="Basic and acidic residues" evidence="1">
    <location>
        <begin position="19"/>
        <end position="33"/>
    </location>
</feature>
<organism evidence="2 3">
    <name type="scientific">Phanerochaete sordida</name>
    <dbReference type="NCBI Taxonomy" id="48140"/>
    <lineage>
        <taxon>Eukaryota</taxon>
        <taxon>Fungi</taxon>
        <taxon>Dikarya</taxon>
        <taxon>Basidiomycota</taxon>
        <taxon>Agaricomycotina</taxon>
        <taxon>Agaricomycetes</taxon>
        <taxon>Polyporales</taxon>
        <taxon>Phanerochaetaceae</taxon>
        <taxon>Phanerochaete</taxon>
    </lineage>
</organism>
<feature type="compositionally biased region" description="Low complexity" evidence="1">
    <location>
        <begin position="35"/>
        <end position="50"/>
    </location>
</feature>
<feature type="region of interest" description="Disordered" evidence="1">
    <location>
        <begin position="377"/>
        <end position="449"/>
    </location>
</feature>
<dbReference type="AlphaFoldDB" id="A0A9P3LCG0"/>
<feature type="compositionally biased region" description="Low complexity" evidence="1">
    <location>
        <begin position="290"/>
        <end position="318"/>
    </location>
</feature>
<dbReference type="EMBL" id="BPQB01000015">
    <property type="protein sequence ID" value="GJE90205.1"/>
    <property type="molecule type" value="Genomic_DNA"/>
</dbReference>
<name>A0A9P3LCG0_9APHY</name>
<reference evidence="2 3" key="1">
    <citation type="submission" date="2021-08" db="EMBL/GenBank/DDBJ databases">
        <title>Draft Genome Sequence of Phanerochaete sordida strain YK-624.</title>
        <authorList>
            <person name="Mori T."/>
            <person name="Dohra H."/>
            <person name="Suzuki T."/>
            <person name="Kawagishi H."/>
            <person name="Hirai H."/>
        </authorList>
    </citation>
    <scope>NUCLEOTIDE SEQUENCE [LARGE SCALE GENOMIC DNA]</scope>
    <source>
        <strain evidence="2 3">YK-624</strain>
    </source>
</reference>
<evidence type="ECO:0000313" key="2">
    <source>
        <dbReference type="EMBL" id="GJE90205.1"/>
    </source>
</evidence>
<feature type="compositionally biased region" description="Gly residues" evidence="1">
    <location>
        <begin position="397"/>
        <end position="412"/>
    </location>
</feature>
<gene>
    <name evidence="2" type="ORF">PsYK624_063310</name>
</gene>
<evidence type="ECO:0000313" key="3">
    <source>
        <dbReference type="Proteomes" id="UP000703269"/>
    </source>
</evidence>
<feature type="region of interest" description="Disordered" evidence="1">
    <location>
        <begin position="1"/>
        <end position="82"/>
    </location>
</feature>
<comment type="caution">
    <text evidence="2">The sequence shown here is derived from an EMBL/GenBank/DDBJ whole genome shotgun (WGS) entry which is preliminary data.</text>
</comment>
<accession>A0A9P3LCG0</accession>
<evidence type="ECO:0000256" key="1">
    <source>
        <dbReference type="SAM" id="MobiDB-lite"/>
    </source>
</evidence>
<feature type="compositionally biased region" description="Low complexity" evidence="1">
    <location>
        <begin position="212"/>
        <end position="234"/>
    </location>
</feature>
<proteinExistence type="predicted"/>
<feature type="region of interest" description="Disordered" evidence="1">
    <location>
        <begin position="199"/>
        <end position="364"/>
    </location>
</feature>
<protein>
    <submittedName>
        <fullName evidence="2">Uncharacterized protein</fullName>
    </submittedName>
</protein>
<feature type="compositionally biased region" description="Low complexity" evidence="1">
    <location>
        <begin position="339"/>
        <end position="356"/>
    </location>
</feature>
<keyword evidence="3" id="KW-1185">Reference proteome</keyword>